<dbReference type="STRING" id="1849047.A0A3D8QJP7"/>
<evidence type="ECO:0000313" key="4">
    <source>
        <dbReference type="EMBL" id="RDW61938.1"/>
    </source>
</evidence>
<keyword evidence="1" id="KW-0378">Hydrolase</keyword>
<dbReference type="PANTHER" id="PTHR43329">
    <property type="entry name" value="EPOXIDE HYDROLASE"/>
    <property type="match status" value="1"/>
</dbReference>
<dbReference type="Pfam" id="PF00561">
    <property type="entry name" value="Abhydrolase_1"/>
    <property type="match status" value="1"/>
</dbReference>
<accession>A0A3D8QJP7</accession>
<gene>
    <name evidence="4" type="ORF">BP6252_11371</name>
</gene>
<dbReference type="InterPro" id="IPR000073">
    <property type="entry name" value="AB_hydrolase_1"/>
</dbReference>
<sequence length="337" mass="38395">MDNLEQKQFTTSRSFTYNYYISPSSSNTDSAKPTLVFLHGFPTTAHLFANVIPHFINLPYRIIVPDLLGHGETSKPIDLISYSSKKMNEDLLEILDHEGVGKIIPIGHDMGSWFAQRVYVFNKDRCSALVLLSVAYSPPNTGPLAQPVTLERFQSMTFENSGYRQYEYFTFFLSPEAPTIMHDHAESMYHLIHGAEKDAIRKYYCEVDAFRAYIESDTKLPVREYANDPEMKGAFVKWAEKYGFEGPLAWYHAIIENVQFEAEKTIQPKDVVINHPLLFIGSTDDAVARADAIERIKPYGLAPDLTVKVLDASHYIPLEKPDEVAEEIINFLRVKNL</sequence>
<protein>
    <recommendedName>
        <fullName evidence="3">AB hydrolase-1 domain-containing protein</fullName>
    </recommendedName>
</protein>
<comment type="caution">
    <text evidence="4">The sequence shown here is derived from an EMBL/GenBank/DDBJ whole genome shotgun (WGS) entry which is preliminary data.</text>
</comment>
<dbReference type="Gene3D" id="3.40.50.1820">
    <property type="entry name" value="alpha/beta hydrolase"/>
    <property type="match status" value="1"/>
</dbReference>
<dbReference type="InterPro" id="IPR029058">
    <property type="entry name" value="AB_hydrolase_fold"/>
</dbReference>
<dbReference type="AlphaFoldDB" id="A0A3D8QJP7"/>
<keyword evidence="5" id="KW-1185">Reference proteome</keyword>
<evidence type="ECO:0000256" key="2">
    <source>
        <dbReference type="ARBA" id="ARBA00038334"/>
    </source>
</evidence>
<evidence type="ECO:0000313" key="5">
    <source>
        <dbReference type="Proteomes" id="UP000256645"/>
    </source>
</evidence>
<organism evidence="4 5">
    <name type="scientific">Coleophoma cylindrospora</name>
    <dbReference type="NCBI Taxonomy" id="1849047"/>
    <lineage>
        <taxon>Eukaryota</taxon>
        <taxon>Fungi</taxon>
        <taxon>Dikarya</taxon>
        <taxon>Ascomycota</taxon>
        <taxon>Pezizomycotina</taxon>
        <taxon>Leotiomycetes</taxon>
        <taxon>Helotiales</taxon>
        <taxon>Dermateaceae</taxon>
        <taxon>Coleophoma</taxon>
    </lineage>
</organism>
<dbReference type="PRINTS" id="PR00412">
    <property type="entry name" value="EPOXHYDRLASE"/>
</dbReference>
<dbReference type="Proteomes" id="UP000256645">
    <property type="component" value="Unassembled WGS sequence"/>
</dbReference>
<dbReference type="EMBL" id="PDLM01000014">
    <property type="protein sequence ID" value="RDW61938.1"/>
    <property type="molecule type" value="Genomic_DNA"/>
</dbReference>
<dbReference type="SUPFAM" id="SSF53474">
    <property type="entry name" value="alpha/beta-Hydrolases"/>
    <property type="match status" value="1"/>
</dbReference>
<reference evidence="4 5" key="1">
    <citation type="journal article" date="2018" name="IMA Fungus">
        <title>IMA Genome-F 9: Draft genome sequence of Annulohypoxylon stygium, Aspergillus mulundensis, Berkeleyomyces basicola (syn. Thielaviopsis basicola), Ceratocystis smalleyi, two Cercospora beticola strains, Coleophoma cylindrospora, Fusarium fracticaudum, Phialophora cf. hyalina, and Morchella septimelata.</title>
        <authorList>
            <person name="Wingfield B.D."/>
            <person name="Bills G.F."/>
            <person name="Dong Y."/>
            <person name="Huang W."/>
            <person name="Nel W.J."/>
            <person name="Swalarsk-Parry B.S."/>
            <person name="Vaghefi N."/>
            <person name="Wilken P.M."/>
            <person name="An Z."/>
            <person name="de Beer Z.W."/>
            <person name="De Vos L."/>
            <person name="Chen L."/>
            <person name="Duong T.A."/>
            <person name="Gao Y."/>
            <person name="Hammerbacher A."/>
            <person name="Kikkert J.R."/>
            <person name="Li Y."/>
            <person name="Li H."/>
            <person name="Li K."/>
            <person name="Li Q."/>
            <person name="Liu X."/>
            <person name="Ma X."/>
            <person name="Naidoo K."/>
            <person name="Pethybridge S.J."/>
            <person name="Sun J."/>
            <person name="Steenkamp E.T."/>
            <person name="van der Nest M.A."/>
            <person name="van Wyk S."/>
            <person name="Wingfield M.J."/>
            <person name="Xiong C."/>
            <person name="Yue Q."/>
            <person name="Zhang X."/>
        </authorList>
    </citation>
    <scope>NUCLEOTIDE SEQUENCE [LARGE SCALE GENOMIC DNA]</scope>
    <source>
        <strain evidence="4 5">BP6252</strain>
    </source>
</reference>
<evidence type="ECO:0000256" key="1">
    <source>
        <dbReference type="ARBA" id="ARBA00022801"/>
    </source>
</evidence>
<proteinExistence type="inferred from homology"/>
<comment type="similarity">
    <text evidence="2">Belongs to the AB hydrolase superfamily. Epoxide hydrolase family.</text>
</comment>
<dbReference type="OrthoDB" id="408373at2759"/>
<evidence type="ECO:0000259" key="3">
    <source>
        <dbReference type="Pfam" id="PF00561"/>
    </source>
</evidence>
<dbReference type="GO" id="GO:0016787">
    <property type="term" value="F:hydrolase activity"/>
    <property type="evidence" value="ECO:0007669"/>
    <property type="project" value="UniProtKB-KW"/>
</dbReference>
<dbReference type="InterPro" id="IPR000639">
    <property type="entry name" value="Epox_hydrolase-like"/>
</dbReference>
<name>A0A3D8QJP7_9HELO</name>
<feature type="domain" description="AB hydrolase-1" evidence="3">
    <location>
        <begin position="33"/>
        <end position="321"/>
    </location>
</feature>